<evidence type="ECO:0000256" key="2">
    <source>
        <dbReference type="RuleBase" id="RU003616"/>
    </source>
</evidence>
<dbReference type="Gene3D" id="2.60.40.790">
    <property type="match status" value="1"/>
</dbReference>
<protein>
    <submittedName>
        <fullName evidence="4">Molecular chaperone IbpA, HSP20 family</fullName>
    </submittedName>
</protein>
<keyword evidence="5" id="KW-1185">Reference proteome</keyword>
<comment type="similarity">
    <text evidence="1 2">Belongs to the small heat shock protein (HSP20) family.</text>
</comment>
<accession>A0A1D3TQX8</accession>
<evidence type="ECO:0000256" key="1">
    <source>
        <dbReference type="PROSITE-ProRule" id="PRU00285"/>
    </source>
</evidence>
<dbReference type="InterPro" id="IPR002068">
    <property type="entry name" value="A-crystallin/Hsp20_dom"/>
</dbReference>
<dbReference type="PROSITE" id="PS01031">
    <property type="entry name" value="SHSP"/>
    <property type="match status" value="1"/>
</dbReference>
<dbReference type="AlphaFoldDB" id="A0A1D3TQX8"/>
<dbReference type="OrthoDB" id="9811615at2"/>
<dbReference type="CDD" id="cd06471">
    <property type="entry name" value="ACD_LpsHSP_like"/>
    <property type="match status" value="1"/>
</dbReference>
<dbReference type="Pfam" id="PF00011">
    <property type="entry name" value="HSP20"/>
    <property type="match status" value="1"/>
</dbReference>
<dbReference type="SUPFAM" id="SSF49764">
    <property type="entry name" value="HSP20-like chaperones"/>
    <property type="match status" value="1"/>
</dbReference>
<sequence length="142" mass="16513">MLLLPKRSRFGLDLFDDVFKDPFFTDVDRNLSMLTDIKEENDNYIIDINLPGYAKEDIKAELRNGYLNVSATKDEKKDEKDEKGNYIRRERFTGSCRRSYYVGPDVKEEDIKASYKDGILNLTIPKKETAAIAEEKKYIAIE</sequence>
<gene>
    <name evidence="4" type="ORF">SAMN05421730_1003109</name>
</gene>
<dbReference type="PANTHER" id="PTHR11527">
    <property type="entry name" value="HEAT-SHOCK PROTEIN 20 FAMILY MEMBER"/>
    <property type="match status" value="1"/>
</dbReference>
<dbReference type="InterPro" id="IPR008978">
    <property type="entry name" value="HSP20-like_chaperone"/>
</dbReference>
<name>A0A1D3TQX8_9FIRM</name>
<dbReference type="EMBL" id="FMKA01000003">
    <property type="protein sequence ID" value="SCP96009.1"/>
    <property type="molecule type" value="Genomic_DNA"/>
</dbReference>
<evidence type="ECO:0000313" key="5">
    <source>
        <dbReference type="Proteomes" id="UP000199315"/>
    </source>
</evidence>
<dbReference type="STRING" id="1619234.SAMN05421730_1003109"/>
<evidence type="ECO:0000259" key="3">
    <source>
        <dbReference type="PROSITE" id="PS01031"/>
    </source>
</evidence>
<evidence type="ECO:0000313" key="4">
    <source>
        <dbReference type="EMBL" id="SCP96009.1"/>
    </source>
</evidence>
<dbReference type="RefSeq" id="WP_091230811.1">
    <property type="nucleotide sequence ID" value="NZ_FMKA01000003.1"/>
</dbReference>
<proteinExistence type="inferred from homology"/>
<reference evidence="4 5" key="1">
    <citation type="submission" date="2016-09" db="EMBL/GenBank/DDBJ databases">
        <authorList>
            <person name="Capua I."/>
            <person name="De Benedictis P."/>
            <person name="Joannis T."/>
            <person name="Lombin L.H."/>
            <person name="Cattoli G."/>
        </authorList>
    </citation>
    <scope>NUCLEOTIDE SEQUENCE [LARGE SCALE GENOMIC DNA]</scope>
    <source>
        <strain evidence="4 5">GluBS11</strain>
    </source>
</reference>
<feature type="domain" description="SHSP" evidence="3">
    <location>
        <begin position="26"/>
        <end position="142"/>
    </location>
</feature>
<organism evidence="4 5">
    <name type="scientific">Anaerobium acetethylicum</name>
    <dbReference type="NCBI Taxonomy" id="1619234"/>
    <lineage>
        <taxon>Bacteria</taxon>
        <taxon>Bacillati</taxon>
        <taxon>Bacillota</taxon>
        <taxon>Clostridia</taxon>
        <taxon>Lachnospirales</taxon>
        <taxon>Lachnospiraceae</taxon>
        <taxon>Anaerobium</taxon>
    </lineage>
</organism>
<dbReference type="Proteomes" id="UP000199315">
    <property type="component" value="Unassembled WGS sequence"/>
</dbReference>
<dbReference type="InterPro" id="IPR031107">
    <property type="entry name" value="Small_HSP"/>
</dbReference>